<comment type="caution">
    <text evidence="3">The sequence shown here is derived from an EMBL/GenBank/DDBJ whole genome shotgun (WGS) entry which is preliminary data.</text>
</comment>
<dbReference type="PROSITE" id="PS00571">
    <property type="entry name" value="AMIDASES"/>
    <property type="match status" value="1"/>
</dbReference>
<keyword evidence="4" id="KW-1185">Reference proteome</keyword>
<dbReference type="Proteomes" id="UP000672526">
    <property type="component" value="Unassembled WGS sequence"/>
</dbReference>
<reference evidence="3 4" key="1">
    <citation type="submission" date="2021-02" db="EMBL/GenBank/DDBJ databases">
        <authorList>
            <person name="Vanwijnsberghe S."/>
        </authorList>
    </citation>
    <scope>NUCLEOTIDE SEQUENCE [LARGE SCALE GENOMIC DNA]</scope>
    <source>
        <strain evidence="3 4">LMG 31837</strain>
    </source>
</reference>
<feature type="domain" description="Amidase" evidence="2">
    <location>
        <begin position="29"/>
        <end position="374"/>
    </location>
</feature>
<dbReference type="PANTHER" id="PTHR11895">
    <property type="entry name" value="TRANSAMIDASE"/>
    <property type="match status" value="1"/>
</dbReference>
<evidence type="ECO:0000313" key="4">
    <source>
        <dbReference type="Proteomes" id="UP000672526"/>
    </source>
</evidence>
<protein>
    <submittedName>
        <fullName evidence="3">Glutamyl-tRNA(Gln) amidotransferase subunit A</fullName>
        <ecNumber evidence="3">6.3.5.7</ecNumber>
    </submittedName>
</protein>
<gene>
    <name evidence="3" type="primary">gatA_4</name>
    <name evidence="3" type="ORF">R69888_04920</name>
</gene>
<sequence length="386" mass="39905">MSAFLQGFDLSASTADSANDANRADRPTIAIKDSIDIAGYPTTAASRALADAPPASQHAQVVQHLLDAGWRITGKTNMHELAFGMTGINDFCGTPQNPQDVSRIPGGSSSGSASAVGQKLVDAALGTDTGGSVRGPAACCGIIGLKPTFGRVSREGVAPRETTLDCVGPFGRHMKTIVDVMLAIDPSFDASRARRDVSKARIGIPRVEADSEILRAIATAISRTGFATHDLRLTSMNDAFAAGLAVINAETWRAFGHLVDSGKLGADIEARLRAASKTTAADLDAAEHVRREFTAEVDAALNEVDVLVLPTMPALPITLDAARAGASVIAMSSLIRPFNLSGHPALTLPVAVEGSPLKAGLQIVGCKGDDETVCAVAAHIEAILAG</sequence>
<dbReference type="RefSeq" id="WP_211613933.1">
    <property type="nucleotide sequence ID" value="NZ_CAJNBK010000017.1"/>
</dbReference>
<dbReference type="SUPFAM" id="SSF75304">
    <property type="entry name" value="Amidase signature (AS) enzymes"/>
    <property type="match status" value="1"/>
</dbReference>
<dbReference type="InterPro" id="IPR023631">
    <property type="entry name" value="Amidase_dom"/>
</dbReference>
<dbReference type="PANTHER" id="PTHR11895:SF7">
    <property type="entry name" value="GLUTAMYL-TRNA(GLN) AMIDOTRANSFERASE SUBUNIT A, MITOCHONDRIAL"/>
    <property type="match status" value="1"/>
</dbReference>
<dbReference type="InterPro" id="IPR000120">
    <property type="entry name" value="Amidase"/>
</dbReference>
<keyword evidence="3" id="KW-0436">Ligase</keyword>
<dbReference type="GO" id="GO:0050567">
    <property type="term" value="F:glutaminyl-tRNA synthase (glutamine-hydrolyzing) activity"/>
    <property type="evidence" value="ECO:0007669"/>
    <property type="project" value="UniProtKB-EC"/>
</dbReference>
<evidence type="ECO:0000259" key="2">
    <source>
        <dbReference type="Pfam" id="PF01425"/>
    </source>
</evidence>
<evidence type="ECO:0000313" key="3">
    <source>
        <dbReference type="EMBL" id="CAE6794632.1"/>
    </source>
</evidence>
<name>A0ABN7MFM2_9BURK</name>
<dbReference type="InterPro" id="IPR020556">
    <property type="entry name" value="Amidase_CS"/>
</dbReference>
<comment type="similarity">
    <text evidence="1">Belongs to the amidase family.</text>
</comment>
<evidence type="ECO:0000256" key="1">
    <source>
        <dbReference type="ARBA" id="ARBA00009199"/>
    </source>
</evidence>
<dbReference type="Pfam" id="PF01425">
    <property type="entry name" value="Amidase"/>
    <property type="match status" value="1"/>
</dbReference>
<accession>A0ABN7MFM2</accession>
<dbReference type="InterPro" id="IPR036928">
    <property type="entry name" value="AS_sf"/>
</dbReference>
<dbReference type="EC" id="6.3.5.7" evidence="3"/>
<dbReference type="EMBL" id="CAJNBK010000017">
    <property type="protein sequence ID" value="CAE6794632.1"/>
    <property type="molecule type" value="Genomic_DNA"/>
</dbReference>
<dbReference type="Gene3D" id="3.90.1300.10">
    <property type="entry name" value="Amidase signature (AS) domain"/>
    <property type="match status" value="1"/>
</dbReference>
<proteinExistence type="inferred from homology"/>
<organism evidence="3 4">
    <name type="scientific">Paraburkholderia haematera</name>
    <dbReference type="NCBI Taxonomy" id="2793077"/>
    <lineage>
        <taxon>Bacteria</taxon>
        <taxon>Pseudomonadati</taxon>
        <taxon>Pseudomonadota</taxon>
        <taxon>Betaproteobacteria</taxon>
        <taxon>Burkholderiales</taxon>
        <taxon>Burkholderiaceae</taxon>
        <taxon>Paraburkholderia</taxon>
    </lineage>
</organism>